<protein>
    <submittedName>
        <fullName evidence="1">Uncharacterized protein</fullName>
    </submittedName>
</protein>
<evidence type="ECO:0000313" key="2">
    <source>
        <dbReference type="Proteomes" id="UP000642488"/>
    </source>
</evidence>
<organism evidence="1 2">
    <name type="scientific">Palleronia pontilimi</name>
    <dbReference type="NCBI Taxonomy" id="1964209"/>
    <lineage>
        <taxon>Bacteria</taxon>
        <taxon>Pseudomonadati</taxon>
        <taxon>Pseudomonadota</taxon>
        <taxon>Alphaproteobacteria</taxon>
        <taxon>Rhodobacterales</taxon>
        <taxon>Roseobacteraceae</taxon>
        <taxon>Palleronia</taxon>
    </lineage>
</organism>
<dbReference type="InterPro" id="IPR023346">
    <property type="entry name" value="Lysozyme-like_dom_sf"/>
</dbReference>
<dbReference type="Proteomes" id="UP000642488">
    <property type="component" value="Unassembled WGS sequence"/>
</dbReference>
<dbReference type="AlphaFoldDB" id="A0A934IEU6"/>
<dbReference type="EMBL" id="JAEKPD010000001">
    <property type="protein sequence ID" value="MBJ3761441.1"/>
    <property type="molecule type" value="Genomic_DNA"/>
</dbReference>
<dbReference type="Gene3D" id="1.10.530.10">
    <property type="match status" value="1"/>
</dbReference>
<evidence type="ECO:0000313" key="1">
    <source>
        <dbReference type="EMBL" id="MBJ3761441.1"/>
    </source>
</evidence>
<comment type="caution">
    <text evidence="1">The sequence shown here is derived from an EMBL/GenBank/DDBJ whole genome shotgun (WGS) entry which is preliminary data.</text>
</comment>
<sequence length="249" mass="27045">MRFRQGVMMVLAGVMLPGSLYADGSLMAPRGSIFTPRAPMFDTRTPTDAPEAKVQAASLFMDTAAAGLFAPLPDRPVDLGQRALGPMSGDSLTHLRAVIASAEAGRMGYDAVQHGAKVKPRKPPTQMTLEEIVLWIRATPGQPHAIGRYQFIPKTLARLVRKIGAHGEMRFSPALQDRLADELLKEAGLLAFRDGLMPRRTFMHNLAKIWAGLPTASGKSYYQGYAGNKATMTYARFDAEMARAFPGLG</sequence>
<accession>A0A934IEU6</accession>
<dbReference type="SUPFAM" id="SSF53955">
    <property type="entry name" value="Lysozyme-like"/>
    <property type="match status" value="1"/>
</dbReference>
<reference evidence="1" key="1">
    <citation type="submission" date="2020-12" db="EMBL/GenBank/DDBJ databases">
        <title>Bacterial taxonomy.</title>
        <authorList>
            <person name="Pan X."/>
        </authorList>
    </citation>
    <scope>NUCLEOTIDE SEQUENCE</scope>
    <source>
        <strain evidence="1">KCTC 52957</strain>
    </source>
</reference>
<proteinExistence type="predicted"/>
<keyword evidence="2" id="KW-1185">Reference proteome</keyword>
<name>A0A934IEU6_9RHOB</name>
<dbReference type="RefSeq" id="WP_198914606.1">
    <property type="nucleotide sequence ID" value="NZ_JAEKPD010000001.1"/>
</dbReference>
<gene>
    <name evidence="1" type="ORF">ILP92_01575</name>
</gene>